<feature type="transmembrane region" description="Helical" evidence="1">
    <location>
        <begin position="47"/>
        <end position="70"/>
    </location>
</feature>
<evidence type="ECO:0000313" key="3">
    <source>
        <dbReference type="Proteomes" id="UP000474778"/>
    </source>
</evidence>
<dbReference type="EMBL" id="WRPA01000001">
    <property type="protein sequence ID" value="MXR67136.1"/>
    <property type="molecule type" value="Genomic_DNA"/>
</dbReference>
<feature type="transmembrane region" description="Helical" evidence="1">
    <location>
        <begin position="77"/>
        <end position="98"/>
    </location>
</feature>
<sequence length="129" mass="14579">MNIYFLIAGIIAILTCIGHFTLGKQRFLTPMLEADFDPIAKSVMHCVFHYISVFLVLSALVLLACSFAMVSSMQSYGLLLFIALNFVLFAIWQIYIGYFAEMKGAFRSMFQWIFFALVSAFTLAGIFLN</sequence>
<keyword evidence="3" id="KW-1185">Reference proteome</keyword>
<dbReference type="AlphaFoldDB" id="A0A6L7HSC3"/>
<feature type="transmembrane region" description="Helical" evidence="1">
    <location>
        <begin position="110"/>
        <end position="128"/>
    </location>
</feature>
<evidence type="ECO:0000313" key="2">
    <source>
        <dbReference type="EMBL" id="MXR67136.1"/>
    </source>
</evidence>
<keyword evidence="1" id="KW-0812">Transmembrane</keyword>
<name>A0A6L7HSC3_9GAMM</name>
<keyword evidence="1" id="KW-1133">Transmembrane helix</keyword>
<reference evidence="2 3" key="1">
    <citation type="submission" date="2019-12" db="EMBL/GenBank/DDBJ databases">
        <title>Shewanella insulae sp. nov., isolated from a tidal flat.</title>
        <authorList>
            <person name="Yoon J.-H."/>
        </authorList>
    </citation>
    <scope>NUCLEOTIDE SEQUENCE [LARGE SCALE GENOMIC DNA]</scope>
    <source>
        <strain evidence="2 3">JBTF-M18</strain>
    </source>
</reference>
<evidence type="ECO:0000256" key="1">
    <source>
        <dbReference type="SAM" id="Phobius"/>
    </source>
</evidence>
<gene>
    <name evidence="2" type="ORF">GNT65_00320</name>
</gene>
<proteinExistence type="predicted"/>
<dbReference type="Proteomes" id="UP000474778">
    <property type="component" value="Unassembled WGS sequence"/>
</dbReference>
<keyword evidence="1" id="KW-0472">Membrane</keyword>
<organism evidence="2 3">
    <name type="scientific">Shewanella insulae</name>
    <dbReference type="NCBI Taxonomy" id="2681496"/>
    <lineage>
        <taxon>Bacteria</taxon>
        <taxon>Pseudomonadati</taxon>
        <taxon>Pseudomonadota</taxon>
        <taxon>Gammaproteobacteria</taxon>
        <taxon>Alteromonadales</taxon>
        <taxon>Shewanellaceae</taxon>
        <taxon>Shewanella</taxon>
    </lineage>
</organism>
<evidence type="ECO:0008006" key="4">
    <source>
        <dbReference type="Google" id="ProtNLM"/>
    </source>
</evidence>
<comment type="caution">
    <text evidence="2">The sequence shown here is derived from an EMBL/GenBank/DDBJ whole genome shotgun (WGS) entry which is preliminary data.</text>
</comment>
<protein>
    <recommendedName>
        <fullName evidence="4">DUF423 domain-containing protein</fullName>
    </recommendedName>
</protein>
<dbReference type="RefSeq" id="WP_160793161.1">
    <property type="nucleotide sequence ID" value="NZ_WRPA01000001.1"/>
</dbReference>
<accession>A0A6L7HSC3</accession>